<reference evidence="2" key="1">
    <citation type="submission" date="2012-05" db="EMBL/GenBank/DDBJ databases">
        <authorList>
            <person name="Krishnakumar V."/>
            <person name="Cheung F."/>
            <person name="Xiao Y."/>
            <person name="Chan A."/>
            <person name="Moskal W.A."/>
            <person name="Town C.D."/>
        </authorList>
    </citation>
    <scope>NUCLEOTIDE SEQUENCE</scope>
</reference>
<name>I3S341_LOTJA</name>
<dbReference type="PRINTS" id="PR00421">
    <property type="entry name" value="THIOREDOXIN"/>
</dbReference>
<dbReference type="PROSITE" id="PS00194">
    <property type="entry name" value="THIOREDOXIN_1"/>
    <property type="match status" value="1"/>
</dbReference>
<dbReference type="Gene3D" id="3.40.30.10">
    <property type="entry name" value="Glutaredoxin"/>
    <property type="match status" value="1"/>
</dbReference>
<organism evidence="2">
    <name type="scientific">Lotus japonicus</name>
    <name type="common">Lotus corniculatus var. japonicus</name>
    <dbReference type="NCBI Taxonomy" id="34305"/>
    <lineage>
        <taxon>Eukaryota</taxon>
        <taxon>Viridiplantae</taxon>
        <taxon>Streptophyta</taxon>
        <taxon>Embryophyta</taxon>
        <taxon>Tracheophyta</taxon>
        <taxon>Spermatophyta</taxon>
        <taxon>Magnoliopsida</taxon>
        <taxon>eudicotyledons</taxon>
        <taxon>Gunneridae</taxon>
        <taxon>Pentapetalae</taxon>
        <taxon>rosids</taxon>
        <taxon>fabids</taxon>
        <taxon>Fabales</taxon>
        <taxon>Fabaceae</taxon>
        <taxon>Papilionoideae</taxon>
        <taxon>50 kb inversion clade</taxon>
        <taxon>NPAAA clade</taxon>
        <taxon>Hologalegina</taxon>
        <taxon>robinioid clade</taxon>
        <taxon>Loteae</taxon>
        <taxon>Lotus</taxon>
    </lineage>
</organism>
<dbReference type="Pfam" id="PF00085">
    <property type="entry name" value="Thioredoxin"/>
    <property type="match status" value="1"/>
</dbReference>
<dbReference type="PROSITE" id="PS51352">
    <property type="entry name" value="THIOREDOXIN_2"/>
    <property type="match status" value="1"/>
</dbReference>
<dbReference type="InterPro" id="IPR013766">
    <property type="entry name" value="Thioredoxin_domain"/>
</dbReference>
<evidence type="ECO:0000313" key="2">
    <source>
        <dbReference type="EMBL" id="AFK34683.1"/>
    </source>
</evidence>
<dbReference type="EMBL" id="BT134888">
    <property type="protein sequence ID" value="AFK34683.1"/>
    <property type="molecule type" value="mRNA"/>
</dbReference>
<dbReference type="CDD" id="cd02947">
    <property type="entry name" value="TRX_family"/>
    <property type="match status" value="1"/>
</dbReference>
<accession>I3S341</accession>
<sequence>MGANLSNMESAHASTNSPHILTFHFTAKWKAHLDASKETNKLMVIDFTAKWCGPCKSMEPIIQEFVAKYTKVEFIKIDVDELMEVTQEFQVQAMPTFILMKKDKVAGKVVGAKKE</sequence>
<dbReference type="PANTHER" id="PTHR10438">
    <property type="entry name" value="THIOREDOXIN"/>
    <property type="match status" value="1"/>
</dbReference>
<dbReference type="InterPro" id="IPR036249">
    <property type="entry name" value="Thioredoxin-like_sf"/>
</dbReference>
<dbReference type="SUPFAM" id="SSF52833">
    <property type="entry name" value="Thioredoxin-like"/>
    <property type="match status" value="1"/>
</dbReference>
<dbReference type="AlphaFoldDB" id="I3S341"/>
<proteinExistence type="evidence at transcript level"/>
<dbReference type="InterPro" id="IPR017937">
    <property type="entry name" value="Thioredoxin_CS"/>
</dbReference>
<protein>
    <recommendedName>
        <fullName evidence="1">Thioredoxin domain-containing protein</fullName>
    </recommendedName>
</protein>
<dbReference type="PANTHER" id="PTHR10438:SF466">
    <property type="entry name" value="MONODEHYDROASCORBATE REDUCTASE (NADH)-RELATED"/>
    <property type="match status" value="1"/>
</dbReference>
<feature type="domain" description="Thioredoxin" evidence="1">
    <location>
        <begin position="1"/>
        <end position="115"/>
    </location>
</feature>
<dbReference type="InterPro" id="IPR050620">
    <property type="entry name" value="Thioredoxin_H-type-like"/>
</dbReference>
<evidence type="ECO:0000259" key="1">
    <source>
        <dbReference type="PROSITE" id="PS51352"/>
    </source>
</evidence>